<evidence type="ECO:0000256" key="1">
    <source>
        <dbReference type="ARBA" id="ARBA00004804"/>
    </source>
</evidence>
<dbReference type="CDD" id="cd00717">
    <property type="entry name" value="URO-D"/>
    <property type="match status" value="1"/>
</dbReference>
<dbReference type="InterPro" id="IPR038071">
    <property type="entry name" value="UROD/MetE-like_sf"/>
</dbReference>
<dbReference type="SUPFAM" id="SSF51726">
    <property type="entry name" value="UROD/MetE-like"/>
    <property type="match status" value="1"/>
</dbReference>
<dbReference type="Gene3D" id="3.20.20.210">
    <property type="match status" value="1"/>
</dbReference>
<sequence>MLDVLTRRVPEKVPFWLMRQAGRYLPEYRELRKEAGSFLDLVYNPVQAAEVTVQPLRRFGMDAAILFSDILVVPHALGQDVRFEAGEGPRLEALRSESDFSKLDLSMVEKRTAAVFETVARVRSMMAEEFMDKTALIGFCGSPWTVICYMIQGGSSRDFEAPRRWAMHDPDSFQKLVDIVVEASCIYLAGQIRAGAEVIQLFESWAGLLDSDEFARWVIEPTKKIRGFLKTNFPDIPVIGFPRGAGVLMLPYAQQTGIDCIGIDQGVDPFWAAENLMPILPVQGNLDPMRLLAGGKPLLEGMDRVYQAFAGKPFVFNLGHGVIKETKPEHVRVLADTVNGWSV</sequence>
<evidence type="ECO:0000256" key="5">
    <source>
        <dbReference type="ARBA" id="ARBA00023239"/>
    </source>
</evidence>
<evidence type="ECO:0000256" key="7">
    <source>
        <dbReference type="HAMAP-Rule" id="MF_00218"/>
    </source>
</evidence>
<evidence type="ECO:0000256" key="3">
    <source>
        <dbReference type="ARBA" id="ARBA00012288"/>
    </source>
</evidence>
<organism evidence="9 10">
    <name type="scientific">Micavibrio aeruginosavorus</name>
    <dbReference type="NCBI Taxonomy" id="349221"/>
    <lineage>
        <taxon>Bacteria</taxon>
        <taxon>Pseudomonadati</taxon>
        <taxon>Bdellovibrionota</taxon>
        <taxon>Bdellovibrionia</taxon>
        <taxon>Bdellovibrionales</taxon>
        <taxon>Pseudobdellovibrionaceae</taxon>
        <taxon>Micavibrio</taxon>
    </lineage>
</organism>
<comment type="caution">
    <text evidence="9">The sequence shown here is derived from an EMBL/GenBank/DDBJ whole genome shotgun (WGS) entry which is preliminary data.</text>
</comment>
<dbReference type="EMBL" id="QFNK01000041">
    <property type="protein sequence ID" value="PZO87785.1"/>
    <property type="molecule type" value="Genomic_DNA"/>
</dbReference>
<dbReference type="EC" id="4.1.1.37" evidence="3 7"/>
<gene>
    <name evidence="7" type="primary">hemE</name>
    <name evidence="9" type="ORF">DI626_03175</name>
</gene>
<comment type="function">
    <text evidence="7">Catalyzes the decarboxylation of four acetate groups of uroporphyrinogen-III to yield coproporphyrinogen-III.</text>
</comment>
<feature type="binding site" evidence="7">
    <location>
        <position position="149"/>
    </location>
    <ligand>
        <name>substrate</name>
    </ligand>
</feature>
<dbReference type="InterPro" id="IPR006361">
    <property type="entry name" value="Uroporphyrinogen_deCO2ase_HemE"/>
</dbReference>
<accession>A0A2W5BXI2</accession>
<comment type="subcellular location">
    <subcellularLocation>
        <location evidence="7">Cytoplasm</location>
    </subcellularLocation>
</comment>
<dbReference type="PANTHER" id="PTHR21091">
    <property type="entry name" value="METHYLTETRAHYDROFOLATE:HOMOCYSTEINE METHYLTRANSFERASE RELATED"/>
    <property type="match status" value="1"/>
</dbReference>
<reference evidence="9 10" key="1">
    <citation type="submission" date="2017-08" db="EMBL/GenBank/DDBJ databases">
        <title>Infants hospitalized years apart are colonized by the same room-sourced microbial strains.</title>
        <authorList>
            <person name="Brooks B."/>
            <person name="Olm M.R."/>
            <person name="Firek B.A."/>
            <person name="Baker R."/>
            <person name="Thomas B.C."/>
            <person name="Morowitz M.J."/>
            <person name="Banfield J.F."/>
        </authorList>
    </citation>
    <scope>NUCLEOTIDE SEQUENCE [LARGE SCALE GENOMIC DNA]</scope>
    <source>
        <strain evidence="9">S2_018_000_R2_104</strain>
    </source>
</reference>
<dbReference type="Proteomes" id="UP000249557">
    <property type="component" value="Unassembled WGS sequence"/>
</dbReference>
<evidence type="ECO:0000256" key="6">
    <source>
        <dbReference type="ARBA" id="ARBA00023244"/>
    </source>
</evidence>
<keyword evidence="5 7" id="KW-0456">Lyase</keyword>
<evidence type="ECO:0000256" key="2">
    <source>
        <dbReference type="ARBA" id="ARBA00009935"/>
    </source>
</evidence>
<dbReference type="HAMAP" id="MF_00218">
    <property type="entry name" value="URO_D"/>
    <property type="match status" value="1"/>
</dbReference>
<feature type="binding site" evidence="7">
    <location>
        <position position="69"/>
    </location>
    <ligand>
        <name>substrate</name>
    </ligand>
</feature>
<feature type="binding site" evidence="7">
    <location>
        <position position="320"/>
    </location>
    <ligand>
        <name>substrate</name>
    </ligand>
</feature>
<comment type="caution">
    <text evidence="7">Lacks conserved residue(s) required for the propagation of feature annotation.</text>
</comment>
<keyword evidence="4 7" id="KW-0210">Decarboxylase</keyword>
<dbReference type="GO" id="GO:0005829">
    <property type="term" value="C:cytosol"/>
    <property type="evidence" value="ECO:0007669"/>
    <property type="project" value="TreeGrafter"/>
</dbReference>
<dbReference type="Pfam" id="PF01208">
    <property type="entry name" value="URO-D"/>
    <property type="match status" value="1"/>
</dbReference>
<comment type="pathway">
    <text evidence="1 7">Porphyrin-containing compound metabolism; protoporphyrin-IX biosynthesis; coproporphyrinogen-III from 5-aminolevulinate: step 4/4.</text>
</comment>
<dbReference type="PANTHER" id="PTHR21091:SF169">
    <property type="entry name" value="UROPORPHYRINOGEN DECARBOXYLASE"/>
    <property type="match status" value="1"/>
</dbReference>
<comment type="subunit">
    <text evidence="7">Homodimer.</text>
</comment>
<evidence type="ECO:0000313" key="10">
    <source>
        <dbReference type="Proteomes" id="UP000249557"/>
    </source>
</evidence>
<dbReference type="InterPro" id="IPR000257">
    <property type="entry name" value="Uroporphyrinogen_deCOase"/>
</dbReference>
<dbReference type="UniPathway" id="UPA00251">
    <property type="reaction ID" value="UER00321"/>
</dbReference>
<dbReference type="NCBIfam" id="TIGR01464">
    <property type="entry name" value="hemE"/>
    <property type="match status" value="1"/>
</dbReference>
<evidence type="ECO:0000256" key="4">
    <source>
        <dbReference type="ARBA" id="ARBA00022793"/>
    </source>
</evidence>
<keyword evidence="6 7" id="KW-0627">Porphyrin biosynthesis</keyword>
<feature type="binding site" evidence="7">
    <location>
        <position position="204"/>
    </location>
    <ligand>
        <name>substrate</name>
    </ligand>
</feature>
<proteinExistence type="inferred from homology"/>
<evidence type="ECO:0000313" key="9">
    <source>
        <dbReference type="EMBL" id="PZO87785.1"/>
    </source>
</evidence>
<evidence type="ECO:0000259" key="8">
    <source>
        <dbReference type="Pfam" id="PF01208"/>
    </source>
</evidence>
<protein>
    <recommendedName>
        <fullName evidence="3 7">Uroporphyrinogen decarboxylase</fullName>
        <shortName evidence="7">UPD</shortName>
        <shortName evidence="7">URO-D</shortName>
        <ecNumber evidence="3 7">4.1.1.37</ecNumber>
    </recommendedName>
</protein>
<dbReference type="GO" id="GO:0004853">
    <property type="term" value="F:uroporphyrinogen decarboxylase activity"/>
    <property type="evidence" value="ECO:0007669"/>
    <property type="project" value="UniProtKB-UniRule"/>
</dbReference>
<name>A0A2W5BXI2_9BACT</name>
<comment type="similarity">
    <text evidence="2 7">Belongs to the uroporphyrinogen decarboxylase family.</text>
</comment>
<comment type="catalytic activity">
    <reaction evidence="7">
        <text>uroporphyrinogen III + 4 H(+) = coproporphyrinogen III + 4 CO2</text>
        <dbReference type="Rhea" id="RHEA:19865"/>
        <dbReference type="ChEBI" id="CHEBI:15378"/>
        <dbReference type="ChEBI" id="CHEBI:16526"/>
        <dbReference type="ChEBI" id="CHEBI:57308"/>
        <dbReference type="ChEBI" id="CHEBI:57309"/>
        <dbReference type="EC" id="4.1.1.37"/>
    </reaction>
</comment>
<feature type="binding site" evidence="7">
    <location>
        <begin position="19"/>
        <end position="23"/>
    </location>
    <ligand>
        <name>substrate</name>
    </ligand>
</feature>
<feature type="site" description="Transition state stabilizer" evidence="7">
    <location>
        <position position="69"/>
    </location>
</feature>
<feature type="domain" description="Uroporphyrinogen decarboxylase (URO-D)" evidence="8">
    <location>
        <begin position="1"/>
        <end position="340"/>
    </location>
</feature>
<dbReference type="GO" id="GO:0019353">
    <property type="term" value="P:protoporphyrinogen IX biosynthetic process from glutamate"/>
    <property type="evidence" value="ECO:0007669"/>
    <property type="project" value="TreeGrafter"/>
</dbReference>
<keyword evidence="7" id="KW-0963">Cytoplasm</keyword>
<dbReference type="AlphaFoldDB" id="A0A2W5BXI2"/>